<evidence type="ECO:0000313" key="2">
    <source>
        <dbReference type="Proteomes" id="UP001154189"/>
    </source>
</evidence>
<dbReference type="Proteomes" id="UP001154189">
    <property type="component" value="Genome"/>
</dbReference>
<accession>A0A8J9TW03</accession>
<organism evidence="1 2">
    <name type="scientific">Hedwig virus</name>
    <dbReference type="NCBI Taxonomy" id="2884278"/>
    <lineage>
        <taxon>Viruses</taxon>
        <taxon>Riboviria</taxon>
        <taxon>Orthornavirae</taxon>
        <taxon>Negarnaviricota</taxon>
        <taxon>Polyploviricotina</taxon>
        <taxon>Bunyaviricetes</taxon>
        <taxon>Elliovirales</taxon>
        <taxon>Peribunyaviridae</taxon>
        <taxon>Gryffinivirus</taxon>
        <taxon>Gryffinivirus hedwigae</taxon>
    </lineage>
</organism>
<evidence type="ECO:0000313" key="1">
    <source>
        <dbReference type="EMBL" id="CAH0473051.1"/>
    </source>
</evidence>
<reference evidence="1" key="1">
    <citation type="submission" date="2021-11" db="EMBL/GenBank/DDBJ databases">
        <authorList>
            <consortium name="IVD NGS Lab"/>
        </authorList>
    </citation>
    <scope>NUCLEOTIDE SEQUENCE</scope>
    <source>
        <strain evidence="1">ED-I-079-18</strain>
    </source>
</reference>
<proteinExistence type="predicted"/>
<keyword evidence="2" id="KW-1185">Reference proteome</keyword>
<dbReference type="EMBL" id="OV054447">
    <property type="protein sequence ID" value="CAH0473051.1"/>
    <property type="molecule type" value="Genomic_RNA"/>
</dbReference>
<gene>
    <name evidence="1" type="primary">NSs</name>
</gene>
<name>A0A8J9TW03_9VIRU</name>
<sequence length="98" mass="11675">MRTNNKILIFTDLKLPGVTCVCNVFPQSNCTWCWWLGEINCGYDFSYHQRIRTTRGRTAKAVRFHPYRRPKEVLGEIRQYNWSRGSNWAVEEIQSMED</sequence>
<protein>
    <submittedName>
        <fullName evidence="1">Non-structural protein S</fullName>
    </submittedName>
</protein>